<accession>A0A498IVP4</accession>
<proteinExistence type="predicted"/>
<name>A0A498IVP4_MALDO</name>
<dbReference type="STRING" id="3750.A0A498IVP4"/>
<sequence length="166" mass="18715">MPIALCVYDEVGGGLAEEPLMPKKDYLACPDDETFWFLASIYSRSHYNVSLSKEFEGGITNGAFWFKLAEQLWITIACLPPPEDIRSQLLCLGINQRRHVSGWKKKARQMGILFLILKSIPEEFNFKVPVIAAGEEENIQPIKTKAVSRTEKTSCGHINNIKVQSN</sequence>
<dbReference type="AlphaFoldDB" id="A0A498IVP4"/>
<evidence type="ECO:0000313" key="2">
    <source>
        <dbReference type="Proteomes" id="UP000290289"/>
    </source>
</evidence>
<keyword evidence="2" id="KW-1185">Reference proteome</keyword>
<organism evidence="1 2">
    <name type="scientific">Malus domestica</name>
    <name type="common">Apple</name>
    <name type="synonym">Pyrus malus</name>
    <dbReference type="NCBI Taxonomy" id="3750"/>
    <lineage>
        <taxon>Eukaryota</taxon>
        <taxon>Viridiplantae</taxon>
        <taxon>Streptophyta</taxon>
        <taxon>Embryophyta</taxon>
        <taxon>Tracheophyta</taxon>
        <taxon>Spermatophyta</taxon>
        <taxon>Magnoliopsida</taxon>
        <taxon>eudicotyledons</taxon>
        <taxon>Gunneridae</taxon>
        <taxon>Pentapetalae</taxon>
        <taxon>rosids</taxon>
        <taxon>fabids</taxon>
        <taxon>Rosales</taxon>
        <taxon>Rosaceae</taxon>
        <taxon>Amygdaloideae</taxon>
        <taxon>Maleae</taxon>
        <taxon>Malus</taxon>
    </lineage>
</organism>
<evidence type="ECO:0000313" key="1">
    <source>
        <dbReference type="EMBL" id="RXH85463.1"/>
    </source>
</evidence>
<comment type="caution">
    <text evidence="1">The sequence shown here is derived from an EMBL/GenBank/DDBJ whole genome shotgun (WGS) entry which is preliminary data.</text>
</comment>
<dbReference type="EMBL" id="RDQH01000336">
    <property type="protein sequence ID" value="RXH85463.1"/>
    <property type="molecule type" value="Genomic_DNA"/>
</dbReference>
<dbReference type="Proteomes" id="UP000290289">
    <property type="component" value="Chromosome 10"/>
</dbReference>
<gene>
    <name evidence="1" type="ORF">DVH24_009284</name>
</gene>
<protein>
    <submittedName>
        <fullName evidence="1">Uncharacterized protein</fullName>
    </submittedName>
</protein>
<reference evidence="1 2" key="1">
    <citation type="submission" date="2018-10" db="EMBL/GenBank/DDBJ databases">
        <title>A high-quality apple genome assembly.</title>
        <authorList>
            <person name="Hu J."/>
        </authorList>
    </citation>
    <scope>NUCLEOTIDE SEQUENCE [LARGE SCALE GENOMIC DNA]</scope>
    <source>
        <strain evidence="2">cv. HFTH1</strain>
        <tissue evidence="1">Young leaf</tissue>
    </source>
</reference>